<evidence type="ECO:0000259" key="3">
    <source>
        <dbReference type="PROSITE" id="PS50177"/>
    </source>
</evidence>
<dbReference type="OrthoDB" id="267764at2759"/>
<dbReference type="InterPro" id="IPR032710">
    <property type="entry name" value="NTF2-like_dom_sf"/>
</dbReference>
<dbReference type="GO" id="GO:1990904">
    <property type="term" value="C:ribonucleoprotein complex"/>
    <property type="evidence" value="ECO:0007669"/>
    <property type="project" value="TreeGrafter"/>
</dbReference>
<organism evidence="4 5">
    <name type="scientific">Trypanosoma conorhini</name>
    <dbReference type="NCBI Taxonomy" id="83891"/>
    <lineage>
        <taxon>Eukaryota</taxon>
        <taxon>Discoba</taxon>
        <taxon>Euglenozoa</taxon>
        <taxon>Kinetoplastea</taxon>
        <taxon>Metakinetoplastina</taxon>
        <taxon>Trypanosomatida</taxon>
        <taxon>Trypanosomatidae</taxon>
        <taxon>Trypanosoma</taxon>
    </lineage>
</organism>
<name>A0A422NUI4_9TRYP</name>
<dbReference type="InterPro" id="IPR002075">
    <property type="entry name" value="NTF2_dom"/>
</dbReference>
<evidence type="ECO:0000256" key="2">
    <source>
        <dbReference type="SAM" id="MobiDB-lite"/>
    </source>
</evidence>
<dbReference type="Gene3D" id="3.10.450.50">
    <property type="match status" value="1"/>
</dbReference>
<reference evidence="4 5" key="1">
    <citation type="journal article" date="2018" name="BMC Genomics">
        <title>Genomic comparison of Trypanosoma conorhini and Trypanosoma rangeli to Trypanosoma cruzi strains of high and low virulence.</title>
        <authorList>
            <person name="Bradwell K.R."/>
            <person name="Koparde V.N."/>
            <person name="Matveyev A.V."/>
            <person name="Serrano M.G."/>
            <person name="Alves J.M."/>
            <person name="Parikh H."/>
            <person name="Huang B."/>
            <person name="Lee V."/>
            <person name="Espinosa-Alvarez O."/>
            <person name="Ortiz P.A."/>
            <person name="Costa-Martins A.G."/>
            <person name="Teixeira M.M."/>
            <person name="Buck G.A."/>
        </authorList>
    </citation>
    <scope>NUCLEOTIDE SEQUENCE [LARGE SCALE GENOMIC DNA]</scope>
    <source>
        <strain evidence="4 5">025E</strain>
    </source>
</reference>
<dbReference type="Proteomes" id="UP000284403">
    <property type="component" value="Unassembled WGS sequence"/>
</dbReference>
<feature type="compositionally biased region" description="Low complexity" evidence="2">
    <location>
        <begin position="188"/>
        <end position="213"/>
    </location>
</feature>
<evidence type="ECO:0000313" key="5">
    <source>
        <dbReference type="Proteomes" id="UP000284403"/>
    </source>
</evidence>
<dbReference type="GO" id="GO:0005829">
    <property type="term" value="C:cytosol"/>
    <property type="evidence" value="ECO:0007669"/>
    <property type="project" value="TreeGrafter"/>
</dbReference>
<sequence length="468" mass="50033">MTAGNERQQRVAASFTCQYYTRMVQQPEKLPSFYTQNASFNHMGHTATGIAEIEATVSKLYPARVDASVAIKTLTSLTDADGHIHVSIKGAITAPPGASQEFTHEVELMEHASHPGSFGIVSDKRDNALSEEAPRRWALETPPMFAKDPATDTMERIEQPASTSVVASVEHSTAKKEVETLAKAQAAASVKTATPLPAAATPTMTADPTTTTASQSQAPKEVEKKSATTDPSPPVPAPEVRKPKSFAEAIMMSKPGGSSQSRTTPLMVLAKETKEPSALGQAKEKKEAAVHPAEKEAKNPVPKNGADKKKTSGASLTGDVGKKTGKTSTTGRTSKDTNTTEANAKRKDADVRPMSRFVVFYDIIVKGLPTGATEQTVRDIVEPIAPTKLIKVLTRSDKKDPAVMRTFAFVQLDHNAIKEKGDDVKATVTKMLADHKGKKTLGGHRIQLDEVREKYTAAPNDGAVDASA</sequence>
<comment type="caution">
    <text evidence="4">The sequence shown here is derived from an EMBL/GenBank/DDBJ whole genome shotgun (WGS) entry which is preliminary data.</text>
</comment>
<evidence type="ECO:0000256" key="1">
    <source>
        <dbReference type="ARBA" id="ARBA00022884"/>
    </source>
</evidence>
<dbReference type="EMBL" id="MKKU01000518">
    <property type="protein sequence ID" value="RNF09109.1"/>
    <property type="molecule type" value="Genomic_DNA"/>
</dbReference>
<feature type="compositionally biased region" description="Low complexity" evidence="2">
    <location>
        <begin position="326"/>
        <end position="340"/>
    </location>
</feature>
<dbReference type="Gene3D" id="3.30.70.330">
    <property type="match status" value="1"/>
</dbReference>
<evidence type="ECO:0000313" key="4">
    <source>
        <dbReference type="EMBL" id="RNF09109.1"/>
    </source>
</evidence>
<dbReference type="InterPro" id="IPR018222">
    <property type="entry name" value="Nuclear_transport_factor_2_euk"/>
</dbReference>
<dbReference type="AlphaFoldDB" id="A0A422NUI4"/>
<feature type="domain" description="NTF2" evidence="3">
    <location>
        <begin position="11"/>
        <end position="123"/>
    </location>
</feature>
<dbReference type="PANTHER" id="PTHR10693:SF87">
    <property type="entry name" value="RRM DOMAIN-CONTAINING PROTEIN"/>
    <property type="match status" value="1"/>
</dbReference>
<protein>
    <submittedName>
        <fullName evidence="4">Mucin-associated surface protein (MASP)</fullName>
    </submittedName>
</protein>
<dbReference type="PROSITE" id="PS50177">
    <property type="entry name" value="NTF2_DOMAIN"/>
    <property type="match status" value="1"/>
</dbReference>
<dbReference type="InterPro" id="IPR039539">
    <property type="entry name" value="Ras_GTPase_bind_prot"/>
</dbReference>
<dbReference type="PANTHER" id="PTHR10693">
    <property type="entry name" value="RAS GTPASE-ACTIVATING PROTEIN-BINDING PROTEIN"/>
    <property type="match status" value="1"/>
</dbReference>
<keyword evidence="1" id="KW-0694">RNA-binding</keyword>
<proteinExistence type="predicted"/>
<dbReference type="GeneID" id="40320623"/>
<dbReference type="GO" id="GO:0003729">
    <property type="term" value="F:mRNA binding"/>
    <property type="evidence" value="ECO:0007669"/>
    <property type="project" value="TreeGrafter"/>
</dbReference>
<dbReference type="InterPro" id="IPR012677">
    <property type="entry name" value="Nucleotide-bd_a/b_plait_sf"/>
</dbReference>
<accession>A0A422NUI4</accession>
<feature type="compositionally biased region" description="Basic and acidic residues" evidence="2">
    <location>
        <begin position="282"/>
        <end position="298"/>
    </location>
</feature>
<dbReference type="SUPFAM" id="SSF54427">
    <property type="entry name" value="NTF2-like"/>
    <property type="match status" value="1"/>
</dbReference>
<dbReference type="RefSeq" id="XP_029225974.1">
    <property type="nucleotide sequence ID" value="XM_029373879.1"/>
</dbReference>
<feature type="region of interest" description="Disordered" evidence="2">
    <location>
        <begin position="188"/>
        <end position="348"/>
    </location>
</feature>
<gene>
    <name evidence="4" type="ORF">Tco025E_07012</name>
</gene>
<keyword evidence="5" id="KW-1185">Reference proteome</keyword>
<dbReference type="Pfam" id="PF02136">
    <property type="entry name" value="NTF2"/>
    <property type="match status" value="1"/>
</dbReference>